<protein>
    <recommendedName>
        <fullName evidence="1">DUF7677 domain-containing protein</fullName>
    </recommendedName>
</protein>
<feature type="domain" description="DUF7677" evidence="1">
    <location>
        <begin position="48"/>
        <end position="145"/>
    </location>
</feature>
<evidence type="ECO:0000313" key="3">
    <source>
        <dbReference type="Proteomes" id="UP001060150"/>
    </source>
</evidence>
<evidence type="ECO:0000313" key="2">
    <source>
        <dbReference type="EMBL" id="UUS32069.1"/>
    </source>
</evidence>
<dbReference type="Proteomes" id="UP001060150">
    <property type="component" value="Chromosome"/>
</dbReference>
<organism evidence="2 3">
    <name type="scientific">Streptomyces changanensis</name>
    <dbReference type="NCBI Taxonomy" id="2964669"/>
    <lineage>
        <taxon>Bacteria</taxon>
        <taxon>Bacillati</taxon>
        <taxon>Actinomycetota</taxon>
        <taxon>Actinomycetes</taxon>
        <taxon>Kitasatosporales</taxon>
        <taxon>Streptomycetaceae</taxon>
        <taxon>Streptomyces</taxon>
    </lineage>
</organism>
<dbReference type="EMBL" id="CP102332">
    <property type="protein sequence ID" value="UUS32069.1"/>
    <property type="molecule type" value="Genomic_DNA"/>
</dbReference>
<gene>
    <name evidence="2" type="ORF">NRO40_15415</name>
</gene>
<proteinExistence type="predicted"/>
<evidence type="ECO:0000259" key="1">
    <source>
        <dbReference type="Pfam" id="PF24725"/>
    </source>
</evidence>
<dbReference type="InterPro" id="IPR056094">
    <property type="entry name" value="DUF7677"/>
</dbReference>
<reference evidence="2" key="1">
    <citation type="submission" date="2022-08" db="EMBL/GenBank/DDBJ databases">
        <title>Streptomyces changanensis sp. nov., an actinomycete isolated from soil.</title>
        <authorList>
            <person name="Wu H."/>
            <person name="Han L."/>
        </authorList>
    </citation>
    <scope>NUCLEOTIDE SEQUENCE</scope>
    <source>
        <strain evidence="2">HL-66</strain>
    </source>
</reference>
<dbReference type="RefSeq" id="WP_157901938.1">
    <property type="nucleotide sequence ID" value="NZ_CP102332.1"/>
</dbReference>
<sequence>MPSTAWESRVDAGTTRSAAGRVVGTGRSVAVTPGRPGAGLAHHGRVTHLPTDVRAAIRFFAFYLANDTLDVDLLDGIDYRDRVFRFGSDLEMAFAIFTNVLEVDEEGRTLNDGEAQYRVAQWIRMRCDPDYTAEPPFEAWETELHGP</sequence>
<dbReference type="Pfam" id="PF24725">
    <property type="entry name" value="DUF7677"/>
    <property type="match status" value="1"/>
</dbReference>
<accession>A0ABY5N719</accession>
<keyword evidence="3" id="KW-1185">Reference proteome</keyword>
<name>A0ABY5N719_9ACTN</name>